<dbReference type="Pfam" id="PF09412">
    <property type="entry name" value="XendoU"/>
    <property type="match status" value="1"/>
</dbReference>
<dbReference type="PROSITE" id="PS51959">
    <property type="entry name" value="ENDOU"/>
    <property type="match status" value="1"/>
</dbReference>
<dbReference type="GO" id="GO:0004521">
    <property type="term" value="F:RNA endonuclease activity"/>
    <property type="evidence" value="ECO:0007669"/>
    <property type="project" value="UniProtKB-UniRule"/>
</dbReference>
<comment type="catalytic activity">
    <reaction evidence="11">
        <text>ribonucleotidyl-uridine-RNA = a 5'-end dephospho-uridine-RNA + a 3'-end 2',3'-cyclophospho-ribonucleotide-RNA</text>
        <dbReference type="Rhea" id="RHEA:67792"/>
        <dbReference type="Rhea" id="RHEA-COMP:10464"/>
        <dbReference type="Rhea" id="RHEA-COMP:17354"/>
        <dbReference type="Rhea" id="RHEA-COMP:17356"/>
        <dbReference type="ChEBI" id="CHEBI:83064"/>
        <dbReference type="ChEBI" id="CHEBI:173117"/>
        <dbReference type="ChEBI" id="CHEBI:173224"/>
    </reaction>
</comment>
<evidence type="ECO:0000259" key="12">
    <source>
        <dbReference type="PROSITE" id="PS51959"/>
    </source>
</evidence>
<protein>
    <recommendedName>
        <fullName evidence="11">Uridylate-specific endoribonuclease</fullName>
        <ecNumber evidence="11">4.6.1.-</ecNumber>
    </recommendedName>
</protein>
<keyword evidence="7 11" id="KW-0378">Hydrolase</keyword>
<evidence type="ECO:0000256" key="8">
    <source>
        <dbReference type="ARBA" id="ARBA00022884"/>
    </source>
</evidence>
<evidence type="ECO:0000256" key="11">
    <source>
        <dbReference type="RuleBase" id="RU367085"/>
    </source>
</evidence>
<comment type="similarity">
    <text evidence="2 11">Belongs to the ENDOU family.</text>
</comment>
<evidence type="ECO:0000256" key="2">
    <source>
        <dbReference type="ARBA" id="ARBA00010168"/>
    </source>
</evidence>
<dbReference type="CDD" id="cd21159">
    <property type="entry name" value="XendoU"/>
    <property type="match status" value="1"/>
</dbReference>
<evidence type="ECO:0000256" key="5">
    <source>
        <dbReference type="ARBA" id="ARBA00022723"/>
    </source>
</evidence>
<reference evidence="13 14" key="1">
    <citation type="submission" date="2018-11" db="EMBL/GenBank/DDBJ databases">
        <authorList>
            <consortium name="Pathogen Informatics"/>
        </authorList>
    </citation>
    <scope>NUCLEOTIDE SEQUENCE [LARGE SCALE GENOMIC DNA]</scope>
</reference>
<organism evidence="13 14">
    <name type="scientific">Dibothriocephalus latus</name>
    <name type="common">Fish tapeworm</name>
    <name type="synonym">Diphyllobothrium latum</name>
    <dbReference type="NCBI Taxonomy" id="60516"/>
    <lineage>
        <taxon>Eukaryota</taxon>
        <taxon>Metazoa</taxon>
        <taxon>Spiralia</taxon>
        <taxon>Lophotrochozoa</taxon>
        <taxon>Platyhelminthes</taxon>
        <taxon>Cestoda</taxon>
        <taxon>Eucestoda</taxon>
        <taxon>Diphyllobothriidea</taxon>
        <taxon>Diphyllobothriidae</taxon>
        <taxon>Dibothriocephalus</taxon>
    </lineage>
</organism>
<dbReference type="InterPro" id="IPR039787">
    <property type="entry name" value="ENDOU"/>
</dbReference>
<dbReference type="OrthoDB" id="430326at2759"/>
<dbReference type="GO" id="GO:0046872">
    <property type="term" value="F:metal ion binding"/>
    <property type="evidence" value="ECO:0007669"/>
    <property type="project" value="UniProtKB-UniRule"/>
</dbReference>
<evidence type="ECO:0000256" key="6">
    <source>
        <dbReference type="ARBA" id="ARBA00022759"/>
    </source>
</evidence>
<dbReference type="GO" id="GO:0016787">
    <property type="term" value="F:hydrolase activity"/>
    <property type="evidence" value="ECO:0007669"/>
    <property type="project" value="UniProtKB-KW"/>
</dbReference>
<evidence type="ECO:0000256" key="7">
    <source>
        <dbReference type="ARBA" id="ARBA00022801"/>
    </source>
</evidence>
<dbReference type="PANTHER" id="PTHR12439:SF11">
    <property type="entry name" value="URIDYLATE-SPECIFIC ENDORIBONUCLEASE"/>
    <property type="match status" value="1"/>
</dbReference>
<dbReference type="PANTHER" id="PTHR12439">
    <property type="entry name" value="PLACENTAL PROTEIN 11-RELATED"/>
    <property type="match status" value="1"/>
</dbReference>
<evidence type="ECO:0000256" key="9">
    <source>
        <dbReference type="ARBA" id="ARBA00023211"/>
    </source>
</evidence>
<keyword evidence="4 11" id="KW-0540">Nuclease</keyword>
<evidence type="ECO:0000313" key="14">
    <source>
        <dbReference type="Proteomes" id="UP000281553"/>
    </source>
</evidence>
<keyword evidence="9 11" id="KW-0464">Manganese</keyword>
<keyword evidence="10" id="KW-0456">Lyase</keyword>
<keyword evidence="5 11" id="KW-0479">Metal-binding</keyword>
<comment type="subunit">
    <text evidence="3 11">Monomer.</text>
</comment>
<dbReference type="InterPro" id="IPR018998">
    <property type="entry name" value="EndoU_C"/>
</dbReference>
<evidence type="ECO:0000256" key="3">
    <source>
        <dbReference type="ARBA" id="ARBA00011245"/>
    </source>
</evidence>
<keyword evidence="6 11" id="KW-0255">Endonuclease</keyword>
<name>A0A3P7MDF7_DIBLA</name>
<proteinExistence type="inferred from homology"/>
<evidence type="ECO:0000256" key="4">
    <source>
        <dbReference type="ARBA" id="ARBA00022722"/>
    </source>
</evidence>
<sequence length="113" mass="13132">MGNYKAEVGVKEQETPAEKKEQDAFLNSLVKSPIIMEVHKYLVSIRLAPRTPRNFRELLRKLPNDSSAFEHVFVGEIRKGKVSGFHNWVMFCEQEAKGEIDYHGFYRAVNQYL</sequence>
<feature type="domain" description="EndoU" evidence="12">
    <location>
        <begin position="1"/>
        <end position="113"/>
    </location>
</feature>
<evidence type="ECO:0000256" key="10">
    <source>
        <dbReference type="ARBA" id="ARBA00023239"/>
    </source>
</evidence>
<dbReference type="AlphaFoldDB" id="A0A3P7MDF7"/>
<dbReference type="EC" id="4.6.1.-" evidence="11"/>
<evidence type="ECO:0000256" key="1">
    <source>
        <dbReference type="ARBA" id="ARBA00001936"/>
    </source>
</evidence>
<accession>A0A3P7MDF7</accession>
<evidence type="ECO:0000313" key="13">
    <source>
        <dbReference type="EMBL" id="VDN27515.1"/>
    </source>
</evidence>
<dbReference type="SUPFAM" id="SSF142877">
    <property type="entry name" value="EndoU-like"/>
    <property type="match status" value="1"/>
</dbReference>
<comment type="cofactor">
    <cofactor evidence="1 11">
        <name>Mn(2+)</name>
        <dbReference type="ChEBI" id="CHEBI:29035"/>
    </cofactor>
</comment>
<dbReference type="InterPro" id="IPR037227">
    <property type="entry name" value="EndoU-like"/>
</dbReference>
<dbReference type="GO" id="GO:0016829">
    <property type="term" value="F:lyase activity"/>
    <property type="evidence" value="ECO:0007669"/>
    <property type="project" value="UniProtKB-KW"/>
</dbReference>
<dbReference type="GO" id="GO:0003723">
    <property type="term" value="F:RNA binding"/>
    <property type="evidence" value="ECO:0007669"/>
    <property type="project" value="UniProtKB-UniRule"/>
</dbReference>
<dbReference type="EMBL" id="UYRU01076923">
    <property type="protein sequence ID" value="VDN27515.1"/>
    <property type="molecule type" value="Genomic_DNA"/>
</dbReference>
<gene>
    <name evidence="13" type="ORF">DILT_LOCUS15021</name>
</gene>
<keyword evidence="8 11" id="KW-0694">RNA-binding</keyword>
<keyword evidence="14" id="KW-1185">Reference proteome</keyword>
<dbReference type="Proteomes" id="UP000281553">
    <property type="component" value="Unassembled WGS sequence"/>
</dbReference>